<proteinExistence type="predicted"/>
<reference evidence="1" key="1">
    <citation type="submission" date="2018-06" db="EMBL/GenBank/DDBJ databases">
        <authorList>
            <person name="Zhirakovskaya E."/>
        </authorList>
    </citation>
    <scope>NUCLEOTIDE SEQUENCE</scope>
</reference>
<dbReference type="Gene3D" id="3.40.50.2000">
    <property type="entry name" value="Glycogen Phosphorylase B"/>
    <property type="match status" value="1"/>
</dbReference>
<dbReference type="EMBL" id="UOGJ01000120">
    <property type="protein sequence ID" value="VAX37220.1"/>
    <property type="molecule type" value="Genomic_DNA"/>
</dbReference>
<accession>A0A3B1DQC3</accession>
<protein>
    <recommendedName>
        <fullName evidence="2">Glycosyl transferase family 1 domain-containing protein</fullName>
    </recommendedName>
</protein>
<name>A0A3B1DQC3_9ZZZZ</name>
<evidence type="ECO:0000313" key="1">
    <source>
        <dbReference type="EMBL" id="VAX37220.1"/>
    </source>
</evidence>
<organism evidence="1">
    <name type="scientific">hydrothermal vent metagenome</name>
    <dbReference type="NCBI Taxonomy" id="652676"/>
    <lineage>
        <taxon>unclassified sequences</taxon>
        <taxon>metagenomes</taxon>
        <taxon>ecological metagenomes</taxon>
    </lineage>
</organism>
<evidence type="ECO:0008006" key="2">
    <source>
        <dbReference type="Google" id="ProtNLM"/>
    </source>
</evidence>
<dbReference type="AlphaFoldDB" id="A0A3B1DQC3"/>
<sequence length="319" mass="37073">MKIAFHSNQLCERGSEIALYDYAYFNEKLLNNNSVIISNKNNDLKALEKFQRQFQVFLYDDFGEVDSFLKREDVDVFYAIKMGKNDGIISSVCKTVIHCVFCADDPHGDVYACISPWVSRQQKKNLPTVPHMVHLLESEEDLRVQLNIPKEAIVFGRYGGYDTFDLTFAHKMISKIVHKRKDIFFLFMNTQPFYRSFFRKEHPQIIHLPSTIDVKKKAAFINTCDAMIHARERGETFGLAIGEFSIKNKPVLTWGESLETNHLEILKDRAMVYSKSKDLYEIINNFQTSQIKHQNWDAFSADYASDKVMKKFAEVFLQA</sequence>
<gene>
    <name evidence="1" type="ORF">MNBD_UNCLBAC01-816</name>
</gene>